<evidence type="ECO:0008006" key="4">
    <source>
        <dbReference type="Google" id="ProtNLM"/>
    </source>
</evidence>
<dbReference type="InterPro" id="IPR013940">
    <property type="entry name" value="Spo22/ZIP4/TEX11"/>
</dbReference>
<name>A0A0L0NJ75_TOLOC</name>
<dbReference type="AlphaFoldDB" id="A0A0L0NJ75"/>
<dbReference type="EMBL" id="LFRF01000002">
    <property type="protein sequence ID" value="KND94187.1"/>
    <property type="molecule type" value="Genomic_DNA"/>
</dbReference>
<reference evidence="2 3" key="1">
    <citation type="journal article" date="2015" name="BMC Genomics">
        <title>The genome of the truffle-parasite Tolypocladium ophioglossoides and the evolution of antifungal peptaibiotics.</title>
        <authorList>
            <person name="Quandt C.A."/>
            <person name="Bushley K.E."/>
            <person name="Spatafora J.W."/>
        </authorList>
    </citation>
    <scope>NUCLEOTIDE SEQUENCE [LARGE SCALE GENOMIC DNA]</scope>
    <source>
        <strain evidence="2 3">CBS 100239</strain>
    </source>
</reference>
<organism evidence="2 3">
    <name type="scientific">Tolypocladium ophioglossoides (strain CBS 100239)</name>
    <name type="common">Snaketongue truffleclub</name>
    <name type="synonym">Elaphocordyceps ophioglossoides</name>
    <dbReference type="NCBI Taxonomy" id="1163406"/>
    <lineage>
        <taxon>Eukaryota</taxon>
        <taxon>Fungi</taxon>
        <taxon>Dikarya</taxon>
        <taxon>Ascomycota</taxon>
        <taxon>Pezizomycotina</taxon>
        <taxon>Sordariomycetes</taxon>
        <taxon>Hypocreomycetidae</taxon>
        <taxon>Hypocreales</taxon>
        <taxon>Ophiocordycipitaceae</taxon>
        <taxon>Tolypocladium</taxon>
    </lineage>
</organism>
<keyword evidence="1" id="KW-0469">Meiosis</keyword>
<comment type="caution">
    <text evidence="2">The sequence shown here is derived from an EMBL/GenBank/DDBJ whole genome shotgun (WGS) entry which is preliminary data.</text>
</comment>
<dbReference type="STRING" id="1163406.A0A0L0NJ75"/>
<dbReference type="InterPro" id="IPR039057">
    <property type="entry name" value="Spo22/ZIP4"/>
</dbReference>
<accession>A0A0L0NJ75</accession>
<dbReference type="PANTHER" id="PTHR40375:SF2">
    <property type="entry name" value="SPORULATION-SPECIFIC PROTEIN 22"/>
    <property type="match status" value="1"/>
</dbReference>
<gene>
    <name evidence="2" type="ORF">TOPH_00844</name>
</gene>
<dbReference type="Pfam" id="PF08631">
    <property type="entry name" value="SPO22"/>
    <property type="match status" value="1"/>
</dbReference>
<dbReference type="OrthoDB" id="65716at2759"/>
<dbReference type="GO" id="GO:0090173">
    <property type="term" value="P:regulation of synaptonemal complex assembly"/>
    <property type="evidence" value="ECO:0007669"/>
    <property type="project" value="InterPro"/>
</dbReference>
<evidence type="ECO:0000313" key="3">
    <source>
        <dbReference type="Proteomes" id="UP000036947"/>
    </source>
</evidence>
<evidence type="ECO:0000256" key="1">
    <source>
        <dbReference type="ARBA" id="ARBA00023254"/>
    </source>
</evidence>
<keyword evidence="3" id="KW-1185">Reference proteome</keyword>
<dbReference type="Proteomes" id="UP000036947">
    <property type="component" value="Unassembled WGS sequence"/>
</dbReference>
<feature type="non-terminal residue" evidence="2">
    <location>
        <position position="933"/>
    </location>
</feature>
<protein>
    <recommendedName>
        <fullName evidence="4">Protein ZIP4 homolog</fullName>
    </recommendedName>
</protein>
<dbReference type="PANTHER" id="PTHR40375">
    <property type="entry name" value="SPORULATION-SPECIFIC PROTEIN 22"/>
    <property type="match status" value="1"/>
</dbReference>
<sequence length="933" mass="104809">MAPPDPVLAGRDRKIRCIVDFAVDLGSTLPLTRDASAVDVLLADLSHHIQTITNLSPQTAAGISTKAAKDLERQGRNIWNLCIRVNRDTSDGSPSKERTKLLVRARLFAFQILELGRQAGRHKKDAEAEAVYLLNLALTLARICIGDAEPDSARLALQKAAQFVERLNAVAEEKCLPDSSGARIRLETEYLTMRMALSWKEDRLDVAEHMVSKTDSLRQDFNVSSAENMADTLQHIGADLSSAGDHNMALKWFKRASDLINSQNIEQLSVHGLELRLAICQGRVQSLLGIGSPECLQEANDLVAYVESEVGNKPVVLHWRLEILQKSPDEVFDAEGYASVLRRMIRCFDFSDGTFHFLLHHIKELRDKSSRLACGLLDELLKQHVLHSGNVAWINKAVVRRTWMATMDSESTESLTILHGLLDQVHDALPEPLSPDAAGAAHSLIWKKVEAMFTKPRFSTADTWCTLALHPVFSNCGEANLDGARSAFQNMPEGPQDDILTRYLMFKVSLLCWDHELGSQCIKHLSGSTDKTRRRDILYACVREAQQVGDRLCTLAALKAVAGSWTAGKLSPSNVPSILRCTIRLIHMVEEDDSAPEHLVEKSDFVEDICEIFGTAAEHSKQDPRDNQGNKVFTIPELHWFRKNAYNIGATNCHTWELPHIVRIFNSCLCFIDCYPKDLPLTDVAELTLMGMRCHFVIAAALVSLARAEDRIDEQLQRYLETRHHVAAFDCLIQTEVGLQDEEVMKDVVRKMATLFVFDFESAVCLKNWDDLNQIVRKAKLCKDEVMYKAMGDCLLRSDAPGKVVYATMRLIINEIFELEDFDNEKLARYIRCMFQAILLLDDTLALQLVDQALQITREGHQVHRPFPSAELEWLVATTFNHAVDFYARGEEDPCHRWALKAMDLAEYVDDGGGLAAMLRDKFAKLRLDKGTG</sequence>
<proteinExistence type="predicted"/>
<dbReference type="GO" id="GO:0051321">
    <property type="term" value="P:meiotic cell cycle"/>
    <property type="evidence" value="ECO:0007669"/>
    <property type="project" value="UniProtKB-KW"/>
</dbReference>
<evidence type="ECO:0000313" key="2">
    <source>
        <dbReference type="EMBL" id="KND94187.1"/>
    </source>
</evidence>